<name>A0AAW0F6Y5_9TRYP</name>
<feature type="region of interest" description="Disordered" evidence="1">
    <location>
        <begin position="1946"/>
        <end position="1965"/>
    </location>
</feature>
<reference evidence="2 3" key="1">
    <citation type="journal article" date="2021" name="MBio">
        <title>A New Model Trypanosomatid, Novymonas esmeraldas: Genomic Perception of Its 'Candidatus Pandoraea novymonadis' Endosymbiont.</title>
        <authorList>
            <person name="Zakharova A."/>
            <person name="Saura A."/>
            <person name="Butenko A."/>
            <person name="Podesvova L."/>
            <person name="Warmusova S."/>
            <person name="Kostygov A.Y."/>
            <person name="Nenarokova A."/>
            <person name="Lukes J."/>
            <person name="Opperdoes F.R."/>
            <person name="Yurchenko V."/>
        </authorList>
    </citation>
    <scope>NUCLEOTIDE SEQUENCE [LARGE SCALE GENOMIC DNA]</scope>
    <source>
        <strain evidence="2 3">E262AT.01</strain>
    </source>
</reference>
<evidence type="ECO:0000256" key="1">
    <source>
        <dbReference type="SAM" id="MobiDB-lite"/>
    </source>
</evidence>
<feature type="region of interest" description="Disordered" evidence="1">
    <location>
        <begin position="1240"/>
        <end position="1274"/>
    </location>
</feature>
<keyword evidence="3" id="KW-1185">Reference proteome</keyword>
<dbReference type="EMBL" id="JAECZO010000015">
    <property type="protein sequence ID" value="KAK7201454.1"/>
    <property type="molecule type" value="Genomic_DNA"/>
</dbReference>
<proteinExistence type="predicted"/>
<feature type="compositionally biased region" description="Pro residues" evidence="1">
    <location>
        <begin position="91"/>
        <end position="100"/>
    </location>
</feature>
<evidence type="ECO:0000313" key="2">
    <source>
        <dbReference type="EMBL" id="KAK7201454.1"/>
    </source>
</evidence>
<organism evidence="2 3">
    <name type="scientific">Novymonas esmeraldas</name>
    <dbReference type="NCBI Taxonomy" id="1808958"/>
    <lineage>
        <taxon>Eukaryota</taxon>
        <taxon>Discoba</taxon>
        <taxon>Euglenozoa</taxon>
        <taxon>Kinetoplastea</taxon>
        <taxon>Metakinetoplastina</taxon>
        <taxon>Trypanosomatida</taxon>
        <taxon>Trypanosomatidae</taxon>
        <taxon>Novymonas</taxon>
    </lineage>
</organism>
<feature type="compositionally biased region" description="Low complexity" evidence="1">
    <location>
        <begin position="618"/>
        <end position="641"/>
    </location>
</feature>
<feature type="region of interest" description="Disordered" evidence="1">
    <location>
        <begin position="87"/>
        <end position="191"/>
    </location>
</feature>
<feature type="compositionally biased region" description="Polar residues" evidence="1">
    <location>
        <begin position="1955"/>
        <end position="1965"/>
    </location>
</feature>
<comment type="caution">
    <text evidence="2">The sequence shown here is derived from an EMBL/GenBank/DDBJ whole genome shotgun (WGS) entry which is preliminary data.</text>
</comment>
<feature type="compositionally biased region" description="Pro residues" evidence="1">
    <location>
        <begin position="603"/>
        <end position="614"/>
    </location>
</feature>
<accession>A0AAW0F6Y5</accession>
<feature type="compositionally biased region" description="Gly residues" evidence="1">
    <location>
        <begin position="642"/>
        <end position="656"/>
    </location>
</feature>
<feature type="compositionally biased region" description="Low complexity" evidence="1">
    <location>
        <begin position="111"/>
        <end position="120"/>
    </location>
</feature>
<feature type="compositionally biased region" description="Basic residues" evidence="1">
    <location>
        <begin position="121"/>
        <end position="132"/>
    </location>
</feature>
<evidence type="ECO:0000313" key="3">
    <source>
        <dbReference type="Proteomes" id="UP001430356"/>
    </source>
</evidence>
<gene>
    <name evidence="2" type="ORF">NESM_000208200</name>
</gene>
<feature type="region of interest" description="Disordered" evidence="1">
    <location>
        <begin position="1143"/>
        <end position="1171"/>
    </location>
</feature>
<dbReference type="Proteomes" id="UP001430356">
    <property type="component" value="Unassembled WGS sequence"/>
</dbReference>
<feature type="region of interest" description="Disordered" evidence="1">
    <location>
        <begin position="1634"/>
        <end position="1654"/>
    </location>
</feature>
<feature type="region of interest" description="Disordered" evidence="1">
    <location>
        <begin position="2422"/>
        <end position="2454"/>
    </location>
</feature>
<feature type="compositionally biased region" description="Low complexity" evidence="1">
    <location>
        <begin position="1244"/>
        <end position="1268"/>
    </location>
</feature>
<feature type="compositionally biased region" description="Low complexity" evidence="1">
    <location>
        <begin position="1154"/>
        <end position="1169"/>
    </location>
</feature>
<protein>
    <submittedName>
        <fullName evidence="2">Uncharacterized protein</fullName>
    </submittedName>
</protein>
<feature type="region of interest" description="Disordered" evidence="1">
    <location>
        <begin position="600"/>
        <end position="658"/>
    </location>
</feature>
<sequence length="3005" mass="318837">MYRPRRVAYRGIAVSPTAIATSSPSLTRAGVMEARWVVGGLGSTAAPAKSLVRAGCDGGGLVRRRCLTAAPARARAGQPALVAHFRASHALPPPPPPPPAAGLESKKDADAPASSDAPTPRQRRVLARRPPRRANVAAAAASVRPEGHETGGDGAASLSPRVTDPDILTSPQRTAAAAPAPPAAEEPDPARAAVQSAPWEMFYSYSPVPAAPTRETATPQSLIGFLSITHRLLLQHRSSSQAAVLLRRSILSFLRESLPLIMAMPSLPAADMLTGAQPSSTHHPSLPPALLRCANSAADGRASTFSQLAKSCGTGPVSWTTEIAEAVLLVAQRVEVSLERTWAPRAALMHLVSTPLSDHALDGGAALPLTAHSDLTHLPERAVKEKAQLALSLLRSLEKSRVMTSYSRELLEPVALRRLRAASEGSRHTNSASSRATDLPLMKLGRGTSANIELYLSQRLLPLLYREFSCFCIVTQHRRNQAVPIPAADSHATASQRPATLRLTRSEVELLSLLSSVLYRTVGLGAAVRHGDQLHFDFSTASAAGTAPGGAMPAVPLTAFRATMEEAVAYLDGVGGQHTGALEATVERSRWRVVSEGRVPTSYLPPPYAPPPRGTPHGGAAATATSTSTVPSTRARRFSSGSRGGSGGGGSGGGGASSVTVASASSDVKVVVFGNFNIEMMMPLISLCFHEQTFSALLAADGGRGDAAASAAARTAADVEKLGESMLSLLYLALYWAPLCRTYQLASFTSTFTRVVAKAAPSTISSASLDRAVLAYVQSRLASARGDLTSASAPLAQQLHRLAYSSNRYPERHVLGVVSTFARAVERVLQNWPAQAPSRVSAHGYNAPVSATMPAVLQLMSSYSDSIARDSGCVLWSLISSRASTLLYVPFGERLSATMDNAGLVFTIRAQADTLTRVILPTATIDRYIGGASTTCGVGGSSAVEEGEVEEVGDGNGAADASFYAVPLALPTYMSRVLGMRSGPSERAVTPEELLSLCNAARRLELYTAVPNGAASVTAVYQRIASFFMEKHVWLSAPRDAFAGLVVAQLQLESVGMTLPQLLWHCGSLHVRDVVGTAGPHRHASMSMDARLGAWAPMAAYVSMKARLFPDELWLHVPDGGSAGHSTFTNDRAVLRRMSLRHDVRPSSRGANHPTPTAGTTTTAETPRPSRSYGWSVASLRDDIRSPFHSYDMTFERLWDSARFNSDRDAVLFTIDQIIPLLRAVVVLIEAEQSCEVEAATIEPRPTSSTNSNSSGGSTNSSSRSRPSVRSWSMARDPGFESVDIGAVEIAVRAAYRILFYADVSTMPLEALVVLYVTLRSMLLRKGQWACFDCAAPQPTASAASTDSESLRSPAAVGLVCSFLHSETALRARLDALAQGARPPERTASSLLAQLEVAAVVDRWCSPNAGARTAGGEEEPPLLVLLHRRLLADLQVSLAGASLQDIAGVLSAMQWWVVWRVHADACVPVLPSAAASSSSSSSPSSELEALVLAAVESRWCAGEQGRANARQEFHLFEWALLPFYTKLEARRCTAATPALRGGARTTLPPPAQLDEFTSVEDAYGAGEPSRVAGTAAPHTATLELALGALTAQCTSFYMLLHIVRQVFLSHPLLLSTAPDARLYYEPTERRPLHAATATAAAQSDGDGHLSSAPPAAAGAAAAAAGAGAETLERRAWASLPVQRADLPQALRERYVEVLYAHFHRLLCDYTCSAEGLVELLHLLWLADPGASCVTAAPAAAATRGPPASQWPSLYTRCQQLVKRTLDEVQVSEEAAVSRGKRPAASAHIVANRDILRKGDSHILSVMQRALRDGYPMSFSYCSQDAHWRLVASSVLHPRSAVLLLDCFTTVQRLEEQRSSISRGRDTAAAATASLALHSPASGTPSAVLRRALDFFIVFVKYSCTSAELSVGMTKTRFVPPVLSAVSGLDPGLISELIECTFSRASRGGSDAQHTRGATNGKGATSTPTGLYMHHSAVSSALFNQATRSLLHTDRATASLGRSGARLFVNTATVDRIGEVCFFMVASLLMVSHNQRRLSTVSTSSSLLSLSSSSSSTRMPTSDAALMALDARQLAHQSRTHSRAIAFLRSTLVDYLSSSRGRRALRYLTPAMLVQLLELPLMRESPRLLGIVQWSFIGALLPPISRFRDYSNVFRPGQAPVRGRGFANAVAVVDTDDSSNSRFGKSPTAAPLLTQSVMDRLTMVATAEALELLRVLPLRQLRLLMARDQQWPKYRGYSLYRTSARFHTSSSLPVWSGPLSLTYRWRSIRFSMLRSLLFLDAESAVCLTTHAMGPMAILLLAAGMIRHVEHQLRDATHTLFGVADHAGSHTRRVTPPTTLFECVCAAATPGSALTEPRLAPWLQAACDVVDRLASTDKAAFVALLEREAAAQDAVRVAGTYNEATLSTGTVVRLTGTAADATAHLRGGGRAGPATVASVDSEGETDRGQWQGDDDAEDYSAASAASAAAAAAAQGESAATASLLFNVGPVVEFLIAVRQVDPAAAWRRRDGVQEPVVAPAEDAATPAAATTPRGVGGDRDDVLHDAVVAILGNVRAYWNVSESSAAAPCGSPTPRPALLVTHMRGALELCPPGVSWRDTRRLGEDAGGPAAASALPSKWLSTNLGFAQRDEHQQHGSGDCAIVVAGLVRPYPPRGLPSLRVLGTKTTSSAAARHQRRTALLQRAGLLRTPAEVAARCRAYGRASAAATPVHTGATAHSHMRARQLRRAFLAAALGDSGGDDGGGATPAEVERLTRRRLQLMSCNDLCHVLLLLVTELMDPSSPARDAGASAGSSPEAVVAFRHVHMGVVLTTMADLLPVASAGELMEAVSALLELSVHALSRHGSGAVDAAVSLCLHHVSADVRRLLANVGVLVANDTERFSFEEIVWLVTRLHSPRLPASVAAAAEAAESAPLDVSDSYVSSAVARDIRRAISGVVTGDDDSHHRYEDLRADADVVVMEAERVHADAESEAPLTVMQWMRAVSVAELQPTRAVVSDLLRLVERSAL</sequence>
<feature type="compositionally biased region" description="Low complexity" evidence="1">
    <location>
        <begin position="133"/>
        <end position="144"/>
    </location>
</feature>